<protein>
    <submittedName>
        <fullName evidence="5">Nuclease (SNase domain protein)</fullName>
    </submittedName>
</protein>
<dbReference type="Proteomes" id="UP000000719">
    <property type="component" value="Chromosome"/>
</dbReference>
<keyword evidence="6" id="KW-1185">Reference proteome</keyword>
<evidence type="ECO:0000256" key="3">
    <source>
        <dbReference type="ARBA" id="ARBA00022801"/>
    </source>
</evidence>
<dbReference type="PROSITE" id="PS01284">
    <property type="entry name" value="TNASE_2"/>
    <property type="match status" value="1"/>
</dbReference>
<organism evidence="5 6">
    <name type="scientific">Halothermothrix orenii (strain H 168 / OCM 544 / DSM 9562)</name>
    <dbReference type="NCBI Taxonomy" id="373903"/>
    <lineage>
        <taxon>Bacteria</taxon>
        <taxon>Bacillati</taxon>
        <taxon>Bacillota</taxon>
        <taxon>Clostridia</taxon>
        <taxon>Halanaerobiales</taxon>
        <taxon>Halothermotrichaceae</taxon>
        <taxon>Halothermothrix</taxon>
    </lineage>
</organism>
<dbReference type="STRING" id="373903.Hore_04500"/>
<name>B8D1Y1_HALOH</name>
<dbReference type="AlphaFoldDB" id="B8D1Y1"/>
<dbReference type="GO" id="GO:0016787">
    <property type="term" value="F:hydrolase activity"/>
    <property type="evidence" value="ECO:0007669"/>
    <property type="project" value="UniProtKB-KW"/>
</dbReference>
<dbReference type="EMBL" id="CP001098">
    <property type="protein sequence ID" value="ACL69208.1"/>
    <property type="molecule type" value="Genomic_DNA"/>
</dbReference>
<reference evidence="5 6" key="1">
    <citation type="journal article" date="2009" name="PLoS ONE">
        <title>Genome analysis of the anaerobic thermohalophilic bacterium Halothermothrix orenii.</title>
        <authorList>
            <person name="Mavromatis K."/>
            <person name="Ivanova N."/>
            <person name="Anderson I."/>
            <person name="Lykidis A."/>
            <person name="Hooper S.D."/>
            <person name="Sun H."/>
            <person name="Kunin V."/>
            <person name="Lapidus A."/>
            <person name="Hugenholtz P."/>
            <person name="Patel B."/>
            <person name="Kyrpides N.C."/>
        </authorList>
    </citation>
    <scope>NUCLEOTIDE SEQUENCE [LARGE SCALE GENOMIC DNA]</scope>
    <source>
        <strain evidence="6">H 168 / OCM 544 / DSM 9562</strain>
    </source>
</reference>
<dbReference type="OrthoDB" id="4376109at2"/>
<evidence type="ECO:0000256" key="1">
    <source>
        <dbReference type="ARBA" id="ARBA00022722"/>
    </source>
</evidence>
<accession>B8D1Y1</accession>
<dbReference type="InterPro" id="IPR035437">
    <property type="entry name" value="SNase_OB-fold_sf"/>
</dbReference>
<sequence length="276" mass="31852">MLKKTTSIITALISLLFLLMAGNVIKKHYIQIPGINHDQKLEKVYVTRVYDGDTFRTADGENVRLIGVDTPEINHEEGTAEYYGREALAYARKHLEGKYVYLEYDQDRRDKYGRLLAYVFLTDGIFFNASLLEEGYAHLITVPPNIKYLSLFKKTVKKARGEGAGIWSRLKVKEASLPVIGWEEAENYIGKEVIVRGQIVDTYNSGQALFLNFDREYWRTFRVVIFSEDLNKFGFNPEEYFDNKCIKVMGKVKEYEGKPEIIVDSPEEIMVIKNCL</sequence>
<dbReference type="eggNOG" id="COG1525">
    <property type="taxonomic scope" value="Bacteria"/>
</dbReference>
<keyword evidence="3" id="KW-0378">Hydrolase</keyword>
<dbReference type="PANTHER" id="PTHR12302">
    <property type="entry name" value="EBNA2 BINDING PROTEIN P100"/>
    <property type="match status" value="1"/>
</dbReference>
<dbReference type="PANTHER" id="PTHR12302:SF3">
    <property type="entry name" value="SERINE_THREONINE-PROTEIN KINASE 31"/>
    <property type="match status" value="1"/>
</dbReference>
<dbReference type="GO" id="GO:0003676">
    <property type="term" value="F:nucleic acid binding"/>
    <property type="evidence" value="ECO:0007669"/>
    <property type="project" value="InterPro"/>
</dbReference>
<dbReference type="HOGENOM" id="CLU_046484_4_0_9"/>
<dbReference type="eggNOG" id="COG4085">
    <property type="taxonomic scope" value="Bacteria"/>
</dbReference>
<feature type="domain" description="TNase-like" evidence="4">
    <location>
        <begin position="40"/>
        <end position="169"/>
    </location>
</feature>
<dbReference type="GO" id="GO:0004519">
    <property type="term" value="F:endonuclease activity"/>
    <property type="evidence" value="ECO:0007669"/>
    <property type="project" value="UniProtKB-KW"/>
</dbReference>
<dbReference type="Gene3D" id="2.40.50.90">
    <property type="match status" value="1"/>
</dbReference>
<evidence type="ECO:0000313" key="6">
    <source>
        <dbReference type="Proteomes" id="UP000000719"/>
    </source>
</evidence>
<dbReference type="Pfam" id="PF00565">
    <property type="entry name" value="SNase"/>
    <property type="match status" value="1"/>
</dbReference>
<dbReference type="RefSeq" id="WP_012635396.1">
    <property type="nucleotide sequence ID" value="NC_011899.1"/>
</dbReference>
<proteinExistence type="predicted"/>
<keyword evidence="1" id="KW-0540">Nuclease</keyword>
<dbReference type="InterPro" id="IPR002071">
    <property type="entry name" value="Thermonucl_AS"/>
</dbReference>
<evidence type="ECO:0000256" key="2">
    <source>
        <dbReference type="ARBA" id="ARBA00022759"/>
    </source>
</evidence>
<evidence type="ECO:0000259" key="4">
    <source>
        <dbReference type="PROSITE" id="PS50830"/>
    </source>
</evidence>
<gene>
    <name evidence="5" type="ordered locus">Hore_04500</name>
</gene>
<dbReference type="KEGG" id="hor:Hore_04500"/>
<evidence type="ECO:0000313" key="5">
    <source>
        <dbReference type="EMBL" id="ACL69208.1"/>
    </source>
</evidence>
<dbReference type="SUPFAM" id="SSF50199">
    <property type="entry name" value="Staphylococcal nuclease"/>
    <property type="match status" value="1"/>
</dbReference>
<dbReference type="InterPro" id="IPR016071">
    <property type="entry name" value="Staphylococal_nuclease_OB-fold"/>
</dbReference>
<keyword evidence="2" id="KW-0255">Endonuclease</keyword>
<dbReference type="PROSITE" id="PS50830">
    <property type="entry name" value="TNASE_3"/>
    <property type="match status" value="1"/>
</dbReference>
<dbReference type="SMART" id="SM00318">
    <property type="entry name" value="SNc"/>
    <property type="match status" value="1"/>
</dbReference>